<dbReference type="InterPro" id="IPR037516">
    <property type="entry name" value="Tripartite_DENN"/>
</dbReference>
<feature type="compositionally biased region" description="Basic and acidic residues" evidence="4">
    <location>
        <begin position="65"/>
        <end position="74"/>
    </location>
</feature>
<feature type="compositionally biased region" description="Basic and acidic residues" evidence="4">
    <location>
        <begin position="30"/>
        <end position="56"/>
    </location>
</feature>
<feature type="region of interest" description="Disordered" evidence="4">
    <location>
        <begin position="733"/>
        <end position="752"/>
    </location>
</feature>
<dbReference type="EMBL" id="CAJVPQ010000050">
    <property type="protein sequence ID" value="CAG8440766.1"/>
    <property type="molecule type" value="Genomic_DNA"/>
</dbReference>
<dbReference type="Pfam" id="PF02141">
    <property type="entry name" value="DENN"/>
    <property type="match status" value="1"/>
</dbReference>
<evidence type="ECO:0000259" key="5">
    <source>
        <dbReference type="PROSITE" id="PS50081"/>
    </source>
</evidence>
<dbReference type="InterPro" id="IPR051696">
    <property type="entry name" value="DENN_Domain_GEFs"/>
</dbReference>
<keyword evidence="2" id="KW-0862">Zinc</keyword>
<evidence type="ECO:0000256" key="2">
    <source>
        <dbReference type="ARBA" id="ARBA00022833"/>
    </source>
</evidence>
<feature type="coiled-coil region" evidence="3">
    <location>
        <begin position="358"/>
        <end position="411"/>
    </location>
</feature>
<gene>
    <name evidence="7" type="ORF">FCALED_LOCUS512</name>
</gene>
<dbReference type="SUPFAM" id="SSF57889">
    <property type="entry name" value="Cysteine-rich domain"/>
    <property type="match status" value="1"/>
</dbReference>
<evidence type="ECO:0000256" key="3">
    <source>
        <dbReference type="SAM" id="Coils"/>
    </source>
</evidence>
<dbReference type="GO" id="GO:0046872">
    <property type="term" value="F:metal ion binding"/>
    <property type="evidence" value="ECO:0007669"/>
    <property type="project" value="UniProtKB-KW"/>
</dbReference>
<dbReference type="OrthoDB" id="6019893at2759"/>
<feature type="region of interest" description="Disordered" evidence="4">
    <location>
        <begin position="26"/>
        <end position="87"/>
    </location>
</feature>
<dbReference type="InterPro" id="IPR001194">
    <property type="entry name" value="cDENN_dom"/>
</dbReference>
<reference evidence="7" key="1">
    <citation type="submission" date="2021-06" db="EMBL/GenBank/DDBJ databases">
        <authorList>
            <person name="Kallberg Y."/>
            <person name="Tangrot J."/>
            <person name="Rosling A."/>
        </authorList>
    </citation>
    <scope>NUCLEOTIDE SEQUENCE</scope>
    <source>
        <strain evidence="7">UK204</strain>
    </source>
</reference>
<dbReference type="SMART" id="SM00801">
    <property type="entry name" value="dDENN"/>
    <property type="match status" value="1"/>
</dbReference>
<dbReference type="SMART" id="SM00800">
    <property type="entry name" value="uDENN"/>
    <property type="match status" value="1"/>
</dbReference>
<dbReference type="Gene3D" id="6.10.140.1000">
    <property type="match status" value="1"/>
</dbReference>
<keyword evidence="1" id="KW-0479">Metal-binding</keyword>
<dbReference type="GO" id="GO:0031410">
    <property type="term" value="C:cytoplasmic vesicle"/>
    <property type="evidence" value="ECO:0007669"/>
    <property type="project" value="TreeGrafter"/>
</dbReference>
<evidence type="ECO:0000259" key="6">
    <source>
        <dbReference type="PROSITE" id="PS50211"/>
    </source>
</evidence>
<dbReference type="InterPro" id="IPR005113">
    <property type="entry name" value="uDENN_dom"/>
</dbReference>
<keyword evidence="3" id="KW-0175">Coiled coil</keyword>
<dbReference type="InterPro" id="IPR005112">
    <property type="entry name" value="dDENN_dom"/>
</dbReference>
<proteinExistence type="predicted"/>
<dbReference type="InterPro" id="IPR002219">
    <property type="entry name" value="PKC_DAG/PE"/>
</dbReference>
<dbReference type="Pfam" id="PF03455">
    <property type="entry name" value="dDENN"/>
    <property type="match status" value="1"/>
</dbReference>
<feature type="domain" description="UDENN" evidence="6">
    <location>
        <begin position="246"/>
        <end position="1078"/>
    </location>
</feature>
<comment type="caution">
    <text evidence="7">The sequence shown here is derived from an EMBL/GenBank/DDBJ whole genome shotgun (WGS) entry which is preliminary data.</text>
</comment>
<dbReference type="PANTHER" id="PTHR12296:SF21">
    <property type="entry name" value="DENN DOMAIN-CONTAINING PROTEIN 3"/>
    <property type="match status" value="1"/>
</dbReference>
<evidence type="ECO:0000256" key="4">
    <source>
        <dbReference type="SAM" id="MobiDB-lite"/>
    </source>
</evidence>
<dbReference type="PROSITE" id="PS50211">
    <property type="entry name" value="DENN"/>
    <property type="match status" value="1"/>
</dbReference>
<sequence length="1169" mass="131445">MLSNSKSMDKRFVDYVFLAGLPTDFQINPEKQDSSDDENEMFKEASEELNIERLNSDKSIITEEEQAKTAREIDQTSSSSSMDSYTDATSSLSMTKATTIDVSADIIPNDKPNKTFSSDMFRSKSNKSSSYARTRTLVNRSFEADDEESTKLLDTLFESIKASIEFVKTDSLRRGVDNNDDGHYENQRDSFTALSTKLFKNFDEALVETDSLSSSSIDSSKVQEGLDINRHSYQNVVPQQPSSKQNDVCSDTLLHPLRQKFAPKLLSRYPENDYPEEGAFPAYVPMFCFPNDIMLKESVECPSTTFHGFVMTQGDGSQRYGACLTTYEPIPEDLFEELNVQKNIWREANMSKSEIEYADHLLEKIRAEKRKVETTRAKLLLQGIDADSQELEELRKEREDAEDKLVLYNELLQPIKLGVLDKNSLWIPKCIGIVSHIPWHDVLKDWLCAVAMPMVEDLKERNDPIKSLVPIERHIINLVHEIPLPPPGKLQVAFSVNDMTFFCARPALNQIPIMKDFSLYPLFKSLSIQNIVKLFEVALAEGKILLISSYPDMLHLVAHSITYLIYPLYWQGVFIPVLPARLMTCLQAPVPYIMGIERQYKGVDLLPEDACIVDLDKNTILLANSPVQIPSRQRRKLIKSLEKYAPLHTQCNISLEVPKFIQQAYPNGKFIPISNKSKIHVKTESGTIGSVIGMPARAIPLAPSMNSSFDPENGLMKNDCSQTDQALHLAPIPEINDNNSSRNSDNSATSSGASELFNMRQNISMGGGGNHNVPQHATVQRRFSNFVSPSTSLVDKADSVKNLDKFGKKTKQRFSSITGGARNSIITLRNKALSRNSSGSVSLRNNNVFNRNTMSRGNDLRIRSTINFNFVITPPASPDSTLFSDSLFDDVPSTMHSTNADFSPLKNTSEKDYILKEGHSMVLAPFDNEANDQKNGIWMMEGLACGICRNSLGVNPVYKCDGCSMMIHEECLNDICYPCIPACFDESKVLDAFLRVFASLLSNYRHFLLNNDDNTRDSGIGDIFEDGFGVAGDTNEFFKKDLFLKSVEKCSKPFLSNLLDSQSFSQFIAERVMKNSDDLDFGIKHFDEVIKAKLNRSKLKISKESTSFLNDSSFEVSQTIRAIKTNEEGLDELGFEGYIRIPDFFDPELMSSPRAINNGWANGFDKGWR</sequence>
<keyword evidence="8" id="KW-1185">Reference proteome</keyword>
<dbReference type="AlphaFoldDB" id="A0A9N8VAN1"/>
<dbReference type="Gene3D" id="3.40.50.11500">
    <property type="match status" value="1"/>
</dbReference>
<dbReference type="Pfam" id="PF03456">
    <property type="entry name" value="uDENN"/>
    <property type="match status" value="1"/>
</dbReference>
<name>A0A9N8VAN1_9GLOM</name>
<dbReference type="GO" id="GO:0032483">
    <property type="term" value="P:regulation of Rab protein signal transduction"/>
    <property type="evidence" value="ECO:0007669"/>
    <property type="project" value="TreeGrafter"/>
</dbReference>
<dbReference type="Gene3D" id="3.30.450.200">
    <property type="match status" value="1"/>
</dbReference>
<evidence type="ECO:0000313" key="8">
    <source>
        <dbReference type="Proteomes" id="UP000789570"/>
    </source>
</evidence>
<dbReference type="InterPro" id="IPR043153">
    <property type="entry name" value="DENN_C"/>
</dbReference>
<feature type="compositionally biased region" description="Low complexity" evidence="4">
    <location>
        <begin position="75"/>
        <end position="87"/>
    </location>
</feature>
<dbReference type="Proteomes" id="UP000789570">
    <property type="component" value="Unassembled WGS sequence"/>
</dbReference>
<feature type="compositionally biased region" description="Low complexity" evidence="4">
    <location>
        <begin position="736"/>
        <end position="751"/>
    </location>
</feature>
<evidence type="ECO:0000256" key="1">
    <source>
        <dbReference type="ARBA" id="ARBA00022723"/>
    </source>
</evidence>
<protein>
    <submittedName>
        <fullName evidence="7">11326_t:CDS:1</fullName>
    </submittedName>
</protein>
<dbReference type="InterPro" id="IPR046349">
    <property type="entry name" value="C1-like_sf"/>
</dbReference>
<dbReference type="CDD" id="cd00029">
    <property type="entry name" value="C1"/>
    <property type="match status" value="1"/>
</dbReference>
<dbReference type="SMART" id="SM00799">
    <property type="entry name" value="DENN"/>
    <property type="match status" value="1"/>
</dbReference>
<dbReference type="PANTHER" id="PTHR12296">
    <property type="entry name" value="DENN DOMAIN-CONTAINING PROTEIN 4"/>
    <property type="match status" value="1"/>
</dbReference>
<dbReference type="PROSITE" id="PS50081">
    <property type="entry name" value="ZF_DAG_PE_2"/>
    <property type="match status" value="1"/>
</dbReference>
<evidence type="ECO:0000313" key="7">
    <source>
        <dbReference type="EMBL" id="CAG8440766.1"/>
    </source>
</evidence>
<organism evidence="7 8">
    <name type="scientific">Funneliformis caledonium</name>
    <dbReference type="NCBI Taxonomy" id="1117310"/>
    <lineage>
        <taxon>Eukaryota</taxon>
        <taxon>Fungi</taxon>
        <taxon>Fungi incertae sedis</taxon>
        <taxon>Mucoromycota</taxon>
        <taxon>Glomeromycotina</taxon>
        <taxon>Glomeromycetes</taxon>
        <taxon>Glomerales</taxon>
        <taxon>Glomeraceae</taxon>
        <taxon>Funneliformis</taxon>
    </lineage>
</organism>
<accession>A0A9N8VAN1</accession>
<feature type="domain" description="Phorbol-ester/DAG-type" evidence="5">
    <location>
        <begin position="918"/>
        <end position="979"/>
    </location>
</feature>